<dbReference type="PANTHER" id="PTHR11895">
    <property type="entry name" value="TRANSAMIDASE"/>
    <property type="match status" value="1"/>
</dbReference>
<comment type="similarity">
    <text evidence="1">Belongs to the amidase family.</text>
</comment>
<dbReference type="SUPFAM" id="SSF75304">
    <property type="entry name" value="Amidase signature (AS) enzymes"/>
    <property type="match status" value="1"/>
</dbReference>
<protein>
    <submittedName>
        <fullName evidence="3">Amidase</fullName>
    </submittedName>
</protein>
<feature type="non-terminal residue" evidence="3">
    <location>
        <position position="1"/>
    </location>
</feature>
<organism evidence="3 4">
    <name type="scientific">Rathayibacter rubneri</name>
    <dbReference type="NCBI Taxonomy" id="2950106"/>
    <lineage>
        <taxon>Bacteria</taxon>
        <taxon>Bacillati</taxon>
        <taxon>Actinomycetota</taxon>
        <taxon>Actinomycetes</taxon>
        <taxon>Micrococcales</taxon>
        <taxon>Microbacteriaceae</taxon>
        <taxon>Rathayibacter</taxon>
    </lineage>
</organism>
<gene>
    <name evidence="3" type="ORF">NB037_15300</name>
</gene>
<dbReference type="InterPro" id="IPR036928">
    <property type="entry name" value="AS_sf"/>
</dbReference>
<feature type="domain" description="Amidase" evidence="2">
    <location>
        <begin position="4"/>
        <end position="278"/>
    </location>
</feature>
<comment type="caution">
    <text evidence="3">The sequence shown here is derived from an EMBL/GenBank/DDBJ whole genome shotgun (WGS) entry which is preliminary data.</text>
</comment>
<dbReference type="EMBL" id="JAMRYM010000083">
    <property type="protein sequence ID" value="MCM6763784.1"/>
    <property type="molecule type" value="Genomic_DNA"/>
</dbReference>
<dbReference type="InterPro" id="IPR023631">
    <property type="entry name" value="Amidase_dom"/>
</dbReference>
<evidence type="ECO:0000259" key="2">
    <source>
        <dbReference type="Pfam" id="PF01425"/>
    </source>
</evidence>
<dbReference type="Pfam" id="PF01425">
    <property type="entry name" value="Amidase"/>
    <property type="match status" value="1"/>
</dbReference>
<dbReference type="AlphaFoldDB" id="A0A9X2IVN3"/>
<dbReference type="Proteomes" id="UP001155240">
    <property type="component" value="Unassembled WGS sequence"/>
</dbReference>
<evidence type="ECO:0000313" key="4">
    <source>
        <dbReference type="Proteomes" id="UP001155240"/>
    </source>
</evidence>
<keyword evidence="4" id="KW-1185">Reference proteome</keyword>
<evidence type="ECO:0000313" key="3">
    <source>
        <dbReference type="EMBL" id="MCM6763784.1"/>
    </source>
</evidence>
<name>A0A9X2IVN3_9MICO</name>
<reference evidence="3" key="1">
    <citation type="submission" date="2022-06" db="EMBL/GenBank/DDBJ databases">
        <title>Whole genome shotgun sequencing (WGS) of Rathayibacter sp. ZW T2_19, isolated from stored onions (Allium cepa).</title>
        <authorList>
            <person name="Stoll D.A."/>
            <person name="Huch M."/>
        </authorList>
    </citation>
    <scope>NUCLEOTIDE SEQUENCE</scope>
    <source>
        <strain evidence="3">ZW T2_19</strain>
    </source>
</reference>
<accession>A0A9X2IVN3</accession>
<sequence length="301" mass="31316">LSWGDLGSDLTGSIRIPAAWNGVCGHRPSAGLVSKRGHLPWPTATRLEPTASVAGPLARSAEDLSALVAVLAGTVDSGPWRLDLPRPSFSDVRGLRVGLWLSEESAPVDDETAAALDDLARRLSGAGATLVPITGSVLAAEEAEQLFDRLVQHETAFGVLLESGTGPERERALDTVGDPTAGAAVAQAWADWDAQLRLRERWERQLDGVDVVLAPTVPSAAPLAPLEAGSTRRIGRWSCLANLAGGPSTVVPIALGRDSGLPIAAQLIGRHGHDLTTLAAARLLADEGLVPRTLRAPGLSG</sequence>
<proteinExistence type="inferred from homology"/>
<dbReference type="PANTHER" id="PTHR11895:SF7">
    <property type="entry name" value="GLUTAMYL-TRNA(GLN) AMIDOTRANSFERASE SUBUNIT A, MITOCHONDRIAL"/>
    <property type="match status" value="1"/>
</dbReference>
<evidence type="ECO:0000256" key="1">
    <source>
        <dbReference type="ARBA" id="ARBA00009199"/>
    </source>
</evidence>
<dbReference type="GO" id="GO:0003824">
    <property type="term" value="F:catalytic activity"/>
    <property type="evidence" value="ECO:0007669"/>
    <property type="project" value="InterPro"/>
</dbReference>
<dbReference type="InterPro" id="IPR000120">
    <property type="entry name" value="Amidase"/>
</dbReference>
<dbReference type="RefSeq" id="WP_251947145.1">
    <property type="nucleotide sequence ID" value="NZ_JAMRYM010000083.1"/>
</dbReference>
<dbReference type="Gene3D" id="3.90.1300.10">
    <property type="entry name" value="Amidase signature (AS) domain"/>
    <property type="match status" value="1"/>
</dbReference>